<comment type="caution">
    <text evidence="2">The sequence shown here is derived from an EMBL/GenBank/DDBJ whole genome shotgun (WGS) entry which is preliminary data.</text>
</comment>
<protein>
    <submittedName>
        <fullName evidence="2">Uncharacterized protein</fullName>
    </submittedName>
</protein>
<keyword evidence="1" id="KW-0472">Membrane</keyword>
<keyword evidence="1" id="KW-0812">Transmembrane</keyword>
<accession>A0A2P6MH64</accession>
<evidence type="ECO:0000313" key="3">
    <source>
        <dbReference type="Proteomes" id="UP000243650"/>
    </source>
</evidence>
<proteinExistence type="predicted"/>
<organism evidence="2 3">
    <name type="scientific">Alkalicoccus urumqiensis</name>
    <name type="common">Bacillus urumqiensis</name>
    <dbReference type="NCBI Taxonomy" id="1548213"/>
    <lineage>
        <taxon>Bacteria</taxon>
        <taxon>Bacillati</taxon>
        <taxon>Bacillota</taxon>
        <taxon>Bacilli</taxon>
        <taxon>Bacillales</taxon>
        <taxon>Bacillaceae</taxon>
        <taxon>Alkalicoccus</taxon>
    </lineage>
</organism>
<sequence length="131" mass="14009">MFRIVAEFRIIVAIFGAGMAVFGGTVAIRSSCGGLLSTHGGLKSRRGGLNSCDGGLFQAGCMFVRRENFPGRGAAELPVDEEVLDVFLKKRTFSFRCGRFGSGSGTFFTKRTFIPALRTSNAALRTSSGEL</sequence>
<keyword evidence="3" id="KW-1185">Reference proteome</keyword>
<gene>
    <name evidence="2" type="ORF">C6I21_08800</name>
</gene>
<dbReference type="EMBL" id="PVNS01000007">
    <property type="protein sequence ID" value="PRO65611.1"/>
    <property type="molecule type" value="Genomic_DNA"/>
</dbReference>
<keyword evidence="1" id="KW-1133">Transmembrane helix</keyword>
<evidence type="ECO:0000256" key="1">
    <source>
        <dbReference type="SAM" id="Phobius"/>
    </source>
</evidence>
<evidence type="ECO:0000313" key="2">
    <source>
        <dbReference type="EMBL" id="PRO65611.1"/>
    </source>
</evidence>
<reference evidence="2 3" key="1">
    <citation type="submission" date="2018-03" db="EMBL/GenBank/DDBJ databases">
        <title>Bacillus urumqiensis sp. nov., a moderately haloalkaliphilic bacterium isolated from a salt lake.</title>
        <authorList>
            <person name="Zhao B."/>
            <person name="Liao Z."/>
        </authorList>
    </citation>
    <scope>NUCLEOTIDE SEQUENCE [LARGE SCALE GENOMIC DNA]</scope>
    <source>
        <strain evidence="2 3">BZ-SZ-XJ18</strain>
    </source>
</reference>
<dbReference type="Proteomes" id="UP000243650">
    <property type="component" value="Unassembled WGS sequence"/>
</dbReference>
<name>A0A2P6MH64_ALKUR</name>
<feature type="transmembrane region" description="Helical" evidence="1">
    <location>
        <begin position="6"/>
        <end position="28"/>
    </location>
</feature>
<dbReference type="AlphaFoldDB" id="A0A2P6MH64"/>